<reference evidence="3" key="1">
    <citation type="journal article" date="2011" name="PLoS Genet.">
        <title>Azospirillum genomes reveal transition of bacteria from aquatic to terrestrial environments.</title>
        <authorList>
            <person name="Wisniewski-Dye F."/>
            <person name="Borziak K."/>
            <person name="Khalsa-Moyers G."/>
            <person name="Alexandre G."/>
            <person name="Sukharnikov L.O."/>
            <person name="Wuichet K."/>
            <person name="Hurst G.B."/>
            <person name="McDonald W.H."/>
            <person name="Robertson J.S."/>
            <person name="Barbe V."/>
            <person name="Calteau A."/>
            <person name="Rouy Z."/>
            <person name="Mangenot S."/>
            <person name="Prigent-Combaret C."/>
            <person name="Normand P."/>
            <person name="Boyer M."/>
            <person name="Siguier P."/>
            <person name="Dessaux Y."/>
            <person name="Elmerich C."/>
            <person name="Condemine G."/>
            <person name="Krishnen G."/>
            <person name="Kennedy I."/>
            <person name="Paterson A.H."/>
            <person name="Gonzalez V."/>
            <person name="Mavingui P."/>
            <person name="Zhulin I.B."/>
        </authorList>
    </citation>
    <scope>NUCLEOTIDE SEQUENCE [LARGE SCALE GENOMIC DNA]</scope>
    <source>
        <strain evidence="3">4B</strain>
    </source>
</reference>
<dbReference type="OrthoDB" id="9832482at2"/>
<dbReference type="RefSeq" id="WP_014246868.1">
    <property type="nucleotide sequence ID" value="NC_016622.1"/>
</dbReference>
<evidence type="ECO:0000313" key="3">
    <source>
        <dbReference type="Proteomes" id="UP000005667"/>
    </source>
</evidence>
<feature type="compositionally biased region" description="Low complexity" evidence="1">
    <location>
        <begin position="61"/>
        <end position="77"/>
    </location>
</feature>
<evidence type="ECO:0000256" key="1">
    <source>
        <dbReference type="SAM" id="MobiDB-lite"/>
    </source>
</evidence>
<gene>
    <name evidence="2" type="ordered locus">AZOLI_0424</name>
</gene>
<dbReference type="AlphaFoldDB" id="G7Z354"/>
<keyword evidence="3" id="KW-1185">Reference proteome</keyword>
<organism evidence="2 3">
    <name type="scientific">Azospirillum lipoferum (strain 4B)</name>
    <dbReference type="NCBI Taxonomy" id="862719"/>
    <lineage>
        <taxon>Bacteria</taxon>
        <taxon>Pseudomonadati</taxon>
        <taxon>Pseudomonadota</taxon>
        <taxon>Alphaproteobacteria</taxon>
        <taxon>Rhodospirillales</taxon>
        <taxon>Azospirillaceae</taxon>
        <taxon>Azospirillum</taxon>
    </lineage>
</organism>
<dbReference type="STRING" id="862719.AZOLI_0424"/>
<name>G7Z354_AZOL4</name>
<dbReference type="HOGENOM" id="CLU_1529548_0_0_5"/>
<dbReference type="Proteomes" id="UP000005667">
    <property type="component" value="Chromosome"/>
</dbReference>
<sequence length="175" mass="17775">MAFSTRRDTSKPGLAGITDDMWSALAAGRTTVGELADLAGVSPAAVSKFRRKRERAGSGGASAPPSTSPAPSGTSTPLDIIADPTALATSFAMHALLRAHDALAVGGLSPSATRAATMAGAIALVELRRLGVLTEGGDTGAPAELRITVMSDEEAAELKGRKVDLGEDQADGYEE</sequence>
<dbReference type="KEGG" id="ali:AZOLI_0424"/>
<feature type="region of interest" description="Disordered" evidence="1">
    <location>
        <begin position="49"/>
        <end position="79"/>
    </location>
</feature>
<protein>
    <submittedName>
        <fullName evidence="2">Uncharacterized protein</fullName>
    </submittedName>
</protein>
<proteinExistence type="predicted"/>
<dbReference type="EMBL" id="FQ311868">
    <property type="protein sequence ID" value="CBS85808.1"/>
    <property type="molecule type" value="Genomic_DNA"/>
</dbReference>
<evidence type="ECO:0000313" key="2">
    <source>
        <dbReference type="EMBL" id="CBS85808.1"/>
    </source>
</evidence>
<accession>G7Z354</accession>